<reference evidence="1 2" key="1">
    <citation type="journal article" date="2018" name="Genome Biol. Evol.">
        <title>Multiple Roots of Fruiting Body Formation in Amoebozoa.</title>
        <authorList>
            <person name="Hillmann F."/>
            <person name="Forbes G."/>
            <person name="Novohradska S."/>
            <person name="Ferling I."/>
            <person name="Riege K."/>
            <person name="Groth M."/>
            <person name="Westermann M."/>
            <person name="Marz M."/>
            <person name="Spaller T."/>
            <person name="Winckler T."/>
            <person name="Schaap P."/>
            <person name="Glockner G."/>
        </authorList>
    </citation>
    <scope>NUCLEOTIDE SEQUENCE [LARGE SCALE GENOMIC DNA]</scope>
    <source>
        <strain evidence="1 2">Jena</strain>
    </source>
</reference>
<evidence type="ECO:0000313" key="2">
    <source>
        <dbReference type="Proteomes" id="UP000241769"/>
    </source>
</evidence>
<comment type="caution">
    <text evidence="1">The sequence shown here is derived from an EMBL/GenBank/DDBJ whole genome shotgun (WGS) entry which is preliminary data.</text>
</comment>
<evidence type="ECO:0000313" key="1">
    <source>
        <dbReference type="EMBL" id="PRP74602.1"/>
    </source>
</evidence>
<dbReference type="AlphaFoldDB" id="A0A2P6MSB9"/>
<dbReference type="InParanoid" id="A0A2P6MSB9"/>
<protein>
    <submittedName>
        <fullName evidence="1">Uncharacterized protein</fullName>
    </submittedName>
</protein>
<keyword evidence="2" id="KW-1185">Reference proteome</keyword>
<dbReference type="Proteomes" id="UP000241769">
    <property type="component" value="Unassembled WGS sequence"/>
</dbReference>
<sequence>MHSQYALCRLVRNLYTPPACLLNHKVYALADYSQSQQFIAGHSKSLLASAYLGACGWALLGGDCCTSPACLPHHFVVQQALLCALCFSFLVGNHYTPLASLLNLKGCIKGQFLANLLVL</sequence>
<name>A0A2P6MSB9_9EUKA</name>
<dbReference type="EMBL" id="MDYQ01000449">
    <property type="protein sequence ID" value="PRP74602.1"/>
    <property type="molecule type" value="Genomic_DNA"/>
</dbReference>
<proteinExistence type="predicted"/>
<organism evidence="1 2">
    <name type="scientific">Planoprotostelium fungivorum</name>
    <dbReference type="NCBI Taxonomy" id="1890364"/>
    <lineage>
        <taxon>Eukaryota</taxon>
        <taxon>Amoebozoa</taxon>
        <taxon>Evosea</taxon>
        <taxon>Variosea</taxon>
        <taxon>Cavosteliida</taxon>
        <taxon>Cavosteliaceae</taxon>
        <taxon>Planoprotostelium</taxon>
    </lineage>
</organism>
<accession>A0A2P6MSB9</accession>
<gene>
    <name evidence="1" type="ORF">PROFUN_15877</name>
</gene>